<feature type="binding site" evidence="9">
    <location>
        <position position="25"/>
    </location>
    <ligand>
        <name>ATP</name>
        <dbReference type="ChEBI" id="CHEBI:30616"/>
    </ligand>
</feature>
<evidence type="ECO:0000256" key="5">
    <source>
        <dbReference type="ARBA" id="ARBA00022840"/>
    </source>
</evidence>
<feature type="site" description="Transition state stabilizer" evidence="9">
    <location>
        <position position="25"/>
    </location>
</feature>
<name>A0A1M7YEC6_9BACT</name>
<evidence type="ECO:0000256" key="3">
    <source>
        <dbReference type="ARBA" id="ARBA00022695"/>
    </source>
</evidence>
<evidence type="ECO:0000256" key="2">
    <source>
        <dbReference type="ARBA" id="ARBA00022679"/>
    </source>
</evidence>
<feature type="binding site" evidence="9">
    <location>
        <position position="107"/>
    </location>
    <ligand>
        <name>ATP</name>
        <dbReference type="ChEBI" id="CHEBI:30616"/>
    </ligand>
</feature>
<dbReference type="GO" id="GO:0015937">
    <property type="term" value="P:coenzyme A biosynthetic process"/>
    <property type="evidence" value="ECO:0007669"/>
    <property type="project" value="UniProtKB-UniRule"/>
</dbReference>
<evidence type="ECO:0000259" key="10">
    <source>
        <dbReference type="Pfam" id="PF01467"/>
    </source>
</evidence>
<reference evidence="11 12" key="1">
    <citation type="submission" date="2016-12" db="EMBL/GenBank/DDBJ databases">
        <authorList>
            <person name="Song W.-J."/>
            <person name="Kurnit D.M."/>
        </authorList>
    </citation>
    <scope>NUCLEOTIDE SEQUENCE [LARGE SCALE GENOMIC DNA]</scope>
    <source>
        <strain evidence="11 12">DSM 18488</strain>
    </source>
</reference>
<dbReference type="GO" id="GO:0004595">
    <property type="term" value="F:pantetheine-phosphate adenylyltransferase activity"/>
    <property type="evidence" value="ECO:0007669"/>
    <property type="project" value="UniProtKB-UniRule"/>
</dbReference>
<dbReference type="AlphaFoldDB" id="A0A1M7YEC6"/>
<feature type="binding site" evidence="9">
    <location>
        <begin position="17"/>
        <end position="18"/>
    </location>
    <ligand>
        <name>ATP</name>
        <dbReference type="ChEBI" id="CHEBI:30616"/>
    </ligand>
</feature>
<dbReference type="SUPFAM" id="SSF52374">
    <property type="entry name" value="Nucleotidylyl transferase"/>
    <property type="match status" value="1"/>
</dbReference>
<dbReference type="EMBL" id="FRFE01000022">
    <property type="protein sequence ID" value="SHO51002.1"/>
    <property type="molecule type" value="Genomic_DNA"/>
</dbReference>
<dbReference type="NCBIfam" id="TIGR01510">
    <property type="entry name" value="coaD_prev_kdtB"/>
    <property type="match status" value="1"/>
</dbReference>
<keyword evidence="12" id="KW-1185">Reference proteome</keyword>
<evidence type="ECO:0000256" key="7">
    <source>
        <dbReference type="ARBA" id="ARBA00022993"/>
    </source>
</evidence>
<dbReference type="PANTHER" id="PTHR21342">
    <property type="entry name" value="PHOSPHOPANTETHEINE ADENYLYLTRANSFERASE"/>
    <property type="match status" value="1"/>
</dbReference>
<keyword evidence="3 9" id="KW-0548">Nucleotidyltransferase</keyword>
<keyword evidence="7 9" id="KW-0173">Coenzyme A biosynthesis</keyword>
<dbReference type="Pfam" id="PF01467">
    <property type="entry name" value="CTP_transf_like"/>
    <property type="match status" value="1"/>
</dbReference>
<dbReference type="InterPro" id="IPR001980">
    <property type="entry name" value="PPAT"/>
</dbReference>
<feature type="binding site" evidence="9">
    <location>
        <begin position="97"/>
        <end position="99"/>
    </location>
    <ligand>
        <name>ATP</name>
        <dbReference type="ChEBI" id="CHEBI:30616"/>
    </ligand>
</feature>
<dbReference type="GO" id="GO:0005524">
    <property type="term" value="F:ATP binding"/>
    <property type="evidence" value="ECO:0007669"/>
    <property type="project" value="UniProtKB-KW"/>
</dbReference>
<dbReference type="OrthoDB" id="9806661at2"/>
<comment type="similarity">
    <text evidence="9">Belongs to the bacterial CoaD family.</text>
</comment>
<proteinExistence type="inferred from homology"/>
<dbReference type="PANTHER" id="PTHR21342:SF1">
    <property type="entry name" value="PHOSPHOPANTETHEINE ADENYLYLTRANSFERASE"/>
    <property type="match status" value="1"/>
</dbReference>
<evidence type="ECO:0000313" key="11">
    <source>
        <dbReference type="EMBL" id="SHO51002.1"/>
    </source>
</evidence>
<dbReference type="RefSeq" id="WP_073615199.1">
    <property type="nucleotide sequence ID" value="NZ_FRFE01000022.1"/>
</dbReference>
<keyword evidence="2 9" id="KW-0808">Transferase</keyword>
<comment type="pathway">
    <text evidence="9">Cofactor biosynthesis; coenzyme A biosynthesis; CoA from (R)-pantothenate: step 4/5.</text>
</comment>
<feature type="binding site" evidence="9">
    <location>
        <position position="82"/>
    </location>
    <ligand>
        <name>substrate</name>
    </ligand>
</feature>
<sequence>MSTPRPARPTIAIYPGTFDPITFGHIDIIQRGLNLFDKVIVTVAINPSKSPLFSLEERMEMIRKSFDNEGDRVEVDSASGLLVEYAVKRNATAIIRGLRAVSDFDYEFQLALMNRKLERQVDSIFLMPGLRWIFISSSIIRDAARHGGNVDDMVPAHVHDMLKRKFPR</sequence>
<dbReference type="NCBIfam" id="TIGR00125">
    <property type="entry name" value="cyt_tran_rel"/>
    <property type="match status" value="1"/>
</dbReference>
<evidence type="ECO:0000256" key="8">
    <source>
        <dbReference type="ARBA" id="ARBA00029346"/>
    </source>
</evidence>
<organism evidence="11 12">
    <name type="scientific">Desulfopila aestuarii DSM 18488</name>
    <dbReference type="NCBI Taxonomy" id="1121416"/>
    <lineage>
        <taxon>Bacteria</taxon>
        <taxon>Pseudomonadati</taxon>
        <taxon>Thermodesulfobacteriota</taxon>
        <taxon>Desulfobulbia</taxon>
        <taxon>Desulfobulbales</taxon>
        <taxon>Desulfocapsaceae</taxon>
        <taxon>Desulfopila</taxon>
    </lineage>
</organism>
<comment type="function">
    <text evidence="9">Reversibly transfers an adenylyl group from ATP to 4'-phosphopantetheine, yielding dephospho-CoA (dPCoA) and pyrophosphate.</text>
</comment>
<dbReference type="STRING" id="1121416.SAMN02745220_03749"/>
<keyword evidence="4 9" id="KW-0547">Nucleotide-binding</keyword>
<evidence type="ECO:0000256" key="4">
    <source>
        <dbReference type="ARBA" id="ARBA00022741"/>
    </source>
</evidence>
<dbReference type="EC" id="2.7.7.3" evidence="9"/>
<keyword evidence="6 9" id="KW-0460">Magnesium</keyword>
<dbReference type="Gene3D" id="3.40.50.620">
    <property type="entry name" value="HUPs"/>
    <property type="match status" value="1"/>
</dbReference>
<evidence type="ECO:0000256" key="1">
    <source>
        <dbReference type="ARBA" id="ARBA00022490"/>
    </source>
</evidence>
<accession>A0A1M7YEC6</accession>
<dbReference type="InterPro" id="IPR004821">
    <property type="entry name" value="Cyt_trans-like"/>
</dbReference>
<feature type="binding site" evidence="9">
    <location>
        <position position="17"/>
    </location>
    <ligand>
        <name>substrate</name>
    </ligand>
</feature>
<evidence type="ECO:0000313" key="12">
    <source>
        <dbReference type="Proteomes" id="UP000184603"/>
    </source>
</evidence>
<dbReference type="Proteomes" id="UP000184603">
    <property type="component" value="Unassembled WGS sequence"/>
</dbReference>
<comment type="subcellular location">
    <subcellularLocation>
        <location evidence="9">Cytoplasm</location>
    </subcellularLocation>
</comment>
<dbReference type="CDD" id="cd02163">
    <property type="entry name" value="PPAT"/>
    <property type="match status" value="1"/>
</dbReference>
<dbReference type="InterPro" id="IPR014729">
    <property type="entry name" value="Rossmann-like_a/b/a_fold"/>
</dbReference>
<keyword evidence="1 9" id="KW-0963">Cytoplasm</keyword>
<dbReference type="UniPathway" id="UPA00241">
    <property type="reaction ID" value="UER00355"/>
</dbReference>
<feature type="binding site" evidence="9">
    <location>
        <position position="49"/>
    </location>
    <ligand>
        <name>substrate</name>
    </ligand>
</feature>
<comment type="cofactor">
    <cofactor evidence="9">
        <name>Mg(2+)</name>
        <dbReference type="ChEBI" id="CHEBI:18420"/>
    </cofactor>
</comment>
<keyword evidence="5 9" id="KW-0067">ATP-binding</keyword>
<evidence type="ECO:0000256" key="9">
    <source>
        <dbReference type="HAMAP-Rule" id="MF_00151"/>
    </source>
</evidence>
<dbReference type="HAMAP" id="MF_00151">
    <property type="entry name" value="PPAT_bact"/>
    <property type="match status" value="1"/>
</dbReference>
<feature type="binding site" evidence="9">
    <location>
        <position position="96"/>
    </location>
    <ligand>
        <name>substrate</name>
    </ligand>
</feature>
<comment type="catalytic activity">
    <reaction evidence="8 9">
        <text>(R)-4'-phosphopantetheine + ATP + H(+) = 3'-dephospho-CoA + diphosphate</text>
        <dbReference type="Rhea" id="RHEA:19801"/>
        <dbReference type="ChEBI" id="CHEBI:15378"/>
        <dbReference type="ChEBI" id="CHEBI:30616"/>
        <dbReference type="ChEBI" id="CHEBI:33019"/>
        <dbReference type="ChEBI" id="CHEBI:57328"/>
        <dbReference type="ChEBI" id="CHEBI:61723"/>
        <dbReference type="EC" id="2.7.7.3"/>
    </reaction>
</comment>
<evidence type="ECO:0000256" key="6">
    <source>
        <dbReference type="ARBA" id="ARBA00022842"/>
    </source>
</evidence>
<comment type="subunit">
    <text evidence="9">Homohexamer.</text>
</comment>
<protein>
    <recommendedName>
        <fullName evidence="9">Phosphopantetheine adenylyltransferase</fullName>
        <ecNumber evidence="9">2.7.7.3</ecNumber>
    </recommendedName>
    <alternativeName>
        <fullName evidence="9">Dephospho-CoA pyrophosphorylase</fullName>
    </alternativeName>
    <alternativeName>
        <fullName evidence="9">Pantetheine-phosphate adenylyltransferase</fullName>
        <shortName evidence="9">PPAT</shortName>
    </alternativeName>
</protein>
<dbReference type="PRINTS" id="PR01020">
    <property type="entry name" value="LPSBIOSNTHSS"/>
</dbReference>
<feature type="binding site" evidence="9">
    <location>
        <begin position="132"/>
        <end position="138"/>
    </location>
    <ligand>
        <name>ATP</name>
        <dbReference type="ChEBI" id="CHEBI:30616"/>
    </ligand>
</feature>
<gene>
    <name evidence="9" type="primary">coaD</name>
    <name evidence="11" type="ORF">SAMN02745220_03749</name>
</gene>
<feature type="domain" description="Cytidyltransferase-like" evidence="10">
    <location>
        <begin position="13"/>
        <end position="142"/>
    </location>
</feature>
<dbReference type="GO" id="GO:0005737">
    <property type="term" value="C:cytoplasm"/>
    <property type="evidence" value="ECO:0007669"/>
    <property type="project" value="UniProtKB-SubCell"/>
</dbReference>